<comment type="subcellular location">
    <subcellularLocation>
        <location evidence="1">Cell envelope</location>
    </subcellularLocation>
</comment>
<dbReference type="AlphaFoldDB" id="A0AAV5QFU6"/>
<comment type="caution">
    <text evidence="3">The sequence shown here is derived from an EMBL/GenBank/DDBJ whole genome shotgun (WGS) entry which is preliminary data.</text>
</comment>
<protein>
    <submittedName>
        <fullName evidence="3">Uncharacterized protein</fullName>
    </submittedName>
</protein>
<dbReference type="PROSITE" id="PS50256">
    <property type="entry name" value="PIR_REPEAT_2"/>
    <property type="match status" value="1"/>
</dbReference>
<keyword evidence="2" id="KW-0732">Signal</keyword>
<proteinExistence type="predicted"/>
<evidence type="ECO:0000256" key="1">
    <source>
        <dbReference type="ARBA" id="ARBA00004196"/>
    </source>
</evidence>
<dbReference type="RefSeq" id="XP_064850497.1">
    <property type="nucleotide sequence ID" value="XM_064994425.1"/>
</dbReference>
<evidence type="ECO:0000256" key="2">
    <source>
        <dbReference type="ARBA" id="ARBA00022729"/>
    </source>
</evidence>
<name>A0AAV5QFU6_9ASCO</name>
<dbReference type="Proteomes" id="UP001360560">
    <property type="component" value="Unassembled WGS sequence"/>
</dbReference>
<reference evidence="3 4" key="1">
    <citation type="journal article" date="2023" name="Elife">
        <title>Identification of key yeast species and microbe-microbe interactions impacting larval growth of Drosophila in the wild.</title>
        <authorList>
            <person name="Mure A."/>
            <person name="Sugiura Y."/>
            <person name="Maeda R."/>
            <person name="Honda K."/>
            <person name="Sakurai N."/>
            <person name="Takahashi Y."/>
            <person name="Watada M."/>
            <person name="Katoh T."/>
            <person name="Gotoh A."/>
            <person name="Gotoh Y."/>
            <person name="Taniguchi I."/>
            <person name="Nakamura K."/>
            <person name="Hayashi T."/>
            <person name="Katayama T."/>
            <person name="Uemura T."/>
            <person name="Hattori Y."/>
        </authorList>
    </citation>
    <scope>NUCLEOTIDE SEQUENCE [LARGE SCALE GENOMIC DNA]</scope>
    <source>
        <strain evidence="3 4">SC-9</strain>
    </source>
</reference>
<organism evidence="3 4">
    <name type="scientific">Saccharomycopsis crataegensis</name>
    <dbReference type="NCBI Taxonomy" id="43959"/>
    <lineage>
        <taxon>Eukaryota</taxon>
        <taxon>Fungi</taxon>
        <taxon>Dikarya</taxon>
        <taxon>Ascomycota</taxon>
        <taxon>Saccharomycotina</taxon>
        <taxon>Saccharomycetes</taxon>
        <taxon>Saccharomycopsidaceae</taxon>
        <taxon>Saccharomycopsis</taxon>
    </lineage>
</organism>
<sequence length="220" mass="22600">MQFTKKLLAPTITASIVLAAETTIYGALSSTTVLSITDYDATSTIEAGDDDDDDDDDVTTSYVDVTASSIYSVGTETTTTVGGSTFTSTIPTSSVAAYHSTIIVPTSSAVVNDTTSDAATAITTHTPVTTAALVSQISDGQIQAEYTTESLMDTVTETITSCSHGCSLSSTPPPEIESSSSSVTPNVTIESYSGIASSQRSLSKIFIACGIIFPVGVSLL</sequence>
<dbReference type="EMBL" id="BTFZ01000001">
    <property type="protein sequence ID" value="GMM33497.1"/>
    <property type="molecule type" value="Genomic_DNA"/>
</dbReference>
<dbReference type="InterPro" id="IPR000420">
    <property type="entry name" value="Yeast_PIR_rpt"/>
</dbReference>
<evidence type="ECO:0000313" key="4">
    <source>
        <dbReference type="Proteomes" id="UP001360560"/>
    </source>
</evidence>
<accession>A0AAV5QFU6</accession>
<dbReference type="GO" id="GO:0005199">
    <property type="term" value="F:structural constituent of cell wall"/>
    <property type="evidence" value="ECO:0007669"/>
    <property type="project" value="InterPro"/>
</dbReference>
<keyword evidence="4" id="KW-1185">Reference proteome</keyword>
<evidence type="ECO:0000313" key="3">
    <source>
        <dbReference type="EMBL" id="GMM33497.1"/>
    </source>
</evidence>
<dbReference type="Pfam" id="PF00399">
    <property type="entry name" value="PIR"/>
    <property type="match status" value="1"/>
</dbReference>
<dbReference type="GeneID" id="90071476"/>
<gene>
    <name evidence="3" type="ORF">DASC09_008220</name>
</gene>